<dbReference type="InterPro" id="IPR016187">
    <property type="entry name" value="CTDL_fold"/>
</dbReference>
<evidence type="ECO:0000259" key="1">
    <source>
        <dbReference type="Pfam" id="PF03781"/>
    </source>
</evidence>
<dbReference type="EMBL" id="UINC01050567">
    <property type="protein sequence ID" value="SVB63678.1"/>
    <property type="molecule type" value="Genomic_DNA"/>
</dbReference>
<dbReference type="PANTHER" id="PTHR23150:SF19">
    <property type="entry name" value="FORMYLGLYCINE-GENERATING ENZYME"/>
    <property type="match status" value="1"/>
</dbReference>
<accession>A0A382FKR9</accession>
<dbReference type="Gene3D" id="3.90.1580.10">
    <property type="entry name" value="paralog of FGE (formylglycine-generating enzyme)"/>
    <property type="match status" value="1"/>
</dbReference>
<gene>
    <name evidence="2" type="ORF">METZ01_LOCUS216532</name>
</gene>
<dbReference type="PANTHER" id="PTHR23150">
    <property type="entry name" value="SULFATASE MODIFYING FACTOR 1, 2"/>
    <property type="match status" value="1"/>
</dbReference>
<dbReference type="SUPFAM" id="SSF56436">
    <property type="entry name" value="C-type lectin-like"/>
    <property type="match status" value="1"/>
</dbReference>
<feature type="domain" description="Sulfatase-modifying factor enzyme-like" evidence="1">
    <location>
        <begin position="53"/>
        <end position="247"/>
    </location>
</feature>
<protein>
    <recommendedName>
        <fullName evidence="1">Sulfatase-modifying factor enzyme-like domain-containing protein</fullName>
    </recommendedName>
</protein>
<proteinExistence type="predicted"/>
<dbReference type="AlphaFoldDB" id="A0A382FKR9"/>
<dbReference type="InterPro" id="IPR042095">
    <property type="entry name" value="SUMF_sf"/>
</dbReference>
<name>A0A382FKR9_9ZZZZ</name>
<organism evidence="2">
    <name type="scientific">marine metagenome</name>
    <dbReference type="NCBI Taxonomy" id="408172"/>
    <lineage>
        <taxon>unclassified sequences</taxon>
        <taxon>metagenomes</taxon>
        <taxon>ecological metagenomes</taxon>
    </lineage>
</organism>
<dbReference type="Pfam" id="PF03781">
    <property type="entry name" value="FGE-sulfatase"/>
    <property type="match status" value="1"/>
</dbReference>
<dbReference type="InterPro" id="IPR051043">
    <property type="entry name" value="Sulfatase_Mod_Factor_Kinase"/>
</dbReference>
<reference evidence="2" key="1">
    <citation type="submission" date="2018-05" db="EMBL/GenBank/DDBJ databases">
        <authorList>
            <person name="Lanie J.A."/>
            <person name="Ng W.-L."/>
            <person name="Kazmierczak K.M."/>
            <person name="Andrzejewski T.M."/>
            <person name="Davidsen T.M."/>
            <person name="Wayne K.J."/>
            <person name="Tettelin H."/>
            <person name="Glass J.I."/>
            <person name="Rusch D."/>
            <person name="Podicherti R."/>
            <person name="Tsui H.-C.T."/>
            <person name="Winkler M.E."/>
        </authorList>
    </citation>
    <scope>NUCLEOTIDE SEQUENCE</scope>
</reference>
<dbReference type="GO" id="GO:0120147">
    <property type="term" value="F:formylglycine-generating oxidase activity"/>
    <property type="evidence" value="ECO:0007669"/>
    <property type="project" value="TreeGrafter"/>
</dbReference>
<dbReference type="InterPro" id="IPR005532">
    <property type="entry name" value="SUMF_dom"/>
</dbReference>
<sequence>MDRPMTTNNKKDMVQIPSTDYTFHVEYRWVEGLTLDSLVQDDAGIRYTNTYQFETPGYLMDKTEVTNAQFKEFMDASGYKPKWSKNFLKHWKNGTYPTGQGNHPVYWVSIEDAKAYATWAGKRLPTEEEWQLAAQSTDGRAWPWGNLYDPDKANMDSEETTPVGSYPEGASPYGALDMTGNVWEWTDSKQLDGNHYFCWIRGGSHYFAKGSRWYIQGGPVANYQRLKFWLMTPALNRSPSVGFRCVKNL</sequence>
<evidence type="ECO:0000313" key="2">
    <source>
        <dbReference type="EMBL" id="SVB63678.1"/>
    </source>
</evidence>